<comment type="subcellular location">
    <subcellularLocation>
        <location evidence="1">Nucleus</location>
    </subcellularLocation>
</comment>
<evidence type="ECO:0000256" key="4">
    <source>
        <dbReference type="ARBA" id="ARBA00023242"/>
    </source>
</evidence>
<evidence type="ECO:0000256" key="3">
    <source>
        <dbReference type="ARBA" id="ARBA00023163"/>
    </source>
</evidence>
<dbReference type="InterPro" id="IPR017930">
    <property type="entry name" value="Myb_dom"/>
</dbReference>
<keyword evidence="7" id="KW-1185">Reference proteome</keyword>
<dbReference type="PROSITE" id="PS51294">
    <property type="entry name" value="HTH_MYB"/>
    <property type="match status" value="1"/>
</dbReference>
<feature type="domain" description="HTH myb-type" evidence="5">
    <location>
        <begin position="85"/>
        <end position="144"/>
    </location>
</feature>
<dbReference type="FunFam" id="1.10.10.60:FF:000007">
    <property type="entry name" value="Two-component response regulator"/>
    <property type="match status" value="1"/>
</dbReference>
<evidence type="ECO:0000259" key="5">
    <source>
        <dbReference type="PROSITE" id="PS51294"/>
    </source>
</evidence>
<dbReference type="STRING" id="49390.A0A068UGT2"/>
<reference evidence="7" key="1">
    <citation type="journal article" date="2014" name="Science">
        <title>The coffee genome provides insight into the convergent evolution of caffeine biosynthesis.</title>
        <authorList>
            <person name="Denoeud F."/>
            <person name="Carretero-Paulet L."/>
            <person name="Dereeper A."/>
            <person name="Droc G."/>
            <person name="Guyot R."/>
            <person name="Pietrella M."/>
            <person name="Zheng C."/>
            <person name="Alberti A."/>
            <person name="Anthony F."/>
            <person name="Aprea G."/>
            <person name="Aury J.M."/>
            <person name="Bento P."/>
            <person name="Bernard M."/>
            <person name="Bocs S."/>
            <person name="Campa C."/>
            <person name="Cenci A."/>
            <person name="Combes M.C."/>
            <person name="Crouzillat D."/>
            <person name="Da Silva C."/>
            <person name="Daddiego L."/>
            <person name="De Bellis F."/>
            <person name="Dussert S."/>
            <person name="Garsmeur O."/>
            <person name="Gayraud T."/>
            <person name="Guignon V."/>
            <person name="Jahn K."/>
            <person name="Jamilloux V."/>
            <person name="Joet T."/>
            <person name="Labadie K."/>
            <person name="Lan T."/>
            <person name="Leclercq J."/>
            <person name="Lepelley M."/>
            <person name="Leroy T."/>
            <person name="Li L.T."/>
            <person name="Librado P."/>
            <person name="Lopez L."/>
            <person name="Munoz A."/>
            <person name="Noel B."/>
            <person name="Pallavicini A."/>
            <person name="Perrotta G."/>
            <person name="Poncet V."/>
            <person name="Pot D."/>
            <person name="Priyono X."/>
            <person name="Rigoreau M."/>
            <person name="Rouard M."/>
            <person name="Rozas J."/>
            <person name="Tranchant-Dubreuil C."/>
            <person name="VanBuren R."/>
            <person name="Zhang Q."/>
            <person name="Andrade A.C."/>
            <person name="Argout X."/>
            <person name="Bertrand B."/>
            <person name="de Kochko A."/>
            <person name="Graziosi G."/>
            <person name="Henry R.J."/>
            <person name="Jayarama X."/>
            <person name="Ming R."/>
            <person name="Nagai C."/>
            <person name="Rounsley S."/>
            <person name="Sankoff D."/>
            <person name="Giuliano G."/>
            <person name="Albert V.A."/>
            <person name="Wincker P."/>
            <person name="Lashermes P."/>
        </authorList>
    </citation>
    <scope>NUCLEOTIDE SEQUENCE [LARGE SCALE GENOMIC DNA]</scope>
    <source>
        <strain evidence="7">cv. DH200-94</strain>
    </source>
</reference>
<gene>
    <name evidence="6" type="ORF">GSCOC_T00023867001</name>
</gene>
<keyword evidence="2" id="KW-0805">Transcription regulation</keyword>
<dbReference type="PANTHER" id="PTHR31442:SF32">
    <property type="entry name" value="TWO-COMPONENT RESPONSE REGULATOR ORR21-LIKE"/>
    <property type="match status" value="1"/>
</dbReference>
<dbReference type="GO" id="GO:0003700">
    <property type="term" value="F:DNA-binding transcription factor activity"/>
    <property type="evidence" value="ECO:0007669"/>
    <property type="project" value="InterPro"/>
</dbReference>
<accession>A0A068UGT2</accession>
<dbReference type="Gene3D" id="1.10.10.60">
    <property type="entry name" value="Homeodomain-like"/>
    <property type="match status" value="1"/>
</dbReference>
<dbReference type="PhylomeDB" id="A0A068UGT2"/>
<organism evidence="6 7">
    <name type="scientific">Coffea canephora</name>
    <name type="common">Robusta coffee</name>
    <dbReference type="NCBI Taxonomy" id="49390"/>
    <lineage>
        <taxon>Eukaryota</taxon>
        <taxon>Viridiplantae</taxon>
        <taxon>Streptophyta</taxon>
        <taxon>Embryophyta</taxon>
        <taxon>Tracheophyta</taxon>
        <taxon>Spermatophyta</taxon>
        <taxon>Magnoliopsida</taxon>
        <taxon>eudicotyledons</taxon>
        <taxon>Gunneridae</taxon>
        <taxon>Pentapetalae</taxon>
        <taxon>asterids</taxon>
        <taxon>lamiids</taxon>
        <taxon>Gentianales</taxon>
        <taxon>Rubiaceae</taxon>
        <taxon>Ixoroideae</taxon>
        <taxon>Gardenieae complex</taxon>
        <taxon>Bertiereae - Coffeeae clade</taxon>
        <taxon>Coffeeae</taxon>
        <taxon>Coffea</taxon>
    </lineage>
</organism>
<evidence type="ECO:0000256" key="2">
    <source>
        <dbReference type="ARBA" id="ARBA00023015"/>
    </source>
</evidence>
<dbReference type="Proteomes" id="UP000295252">
    <property type="component" value="Chromosome IV"/>
</dbReference>
<dbReference type="NCBIfam" id="TIGR01557">
    <property type="entry name" value="myb_SHAQKYF"/>
    <property type="match status" value="1"/>
</dbReference>
<dbReference type="InterPro" id="IPR009057">
    <property type="entry name" value="Homeodomain-like_sf"/>
</dbReference>
<dbReference type="Gramene" id="CDP06848">
    <property type="protein sequence ID" value="CDP06848"/>
    <property type="gene ID" value="GSCOC_T00023867001"/>
</dbReference>
<dbReference type="SUPFAM" id="SSF46689">
    <property type="entry name" value="Homeodomain-like"/>
    <property type="match status" value="1"/>
</dbReference>
<proteinExistence type="predicted"/>
<evidence type="ECO:0000313" key="6">
    <source>
        <dbReference type="EMBL" id="CDP06848.1"/>
    </source>
</evidence>
<keyword evidence="4" id="KW-0539">Nucleus</keyword>
<protein>
    <recommendedName>
        <fullName evidence="5">HTH myb-type domain-containing protein</fullName>
    </recommendedName>
</protein>
<dbReference type="InterPro" id="IPR044841">
    <property type="entry name" value="LUX/BOA-like"/>
</dbReference>
<dbReference type="AlphaFoldDB" id="A0A068UGT2"/>
<dbReference type="InParanoid" id="A0A068UGT2"/>
<evidence type="ECO:0000313" key="7">
    <source>
        <dbReference type="Proteomes" id="UP000295252"/>
    </source>
</evidence>
<dbReference type="EMBL" id="HG739107">
    <property type="protein sequence ID" value="CDP06848.1"/>
    <property type="molecule type" value="Genomic_DNA"/>
</dbReference>
<dbReference type="PANTHER" id="PTHR31442">
    <property type="entry name" value="HOMEODOMAIN-LIKE SUPERFAMILY PROTEIN-RELATED"/>
    <property type="match status" value="1"/>
</dbReference>
<keyword evidence="3" id="KW-0804">Transcription</keyword>
<dbReference type="OrthoDB" id="1675439at2759"/>
<dbReference type="GO" id="GO:0005634">
    <property type="term" value="C:nucleus"/>
    <property type="evidence" value="ECO:0007669"/>
    <property type="project" value="UniProtKB-SubCell"/>
</dbReference>
<dbReference type="GO" id="GO:0003677">
    <property type="term" value="F:DNA binding"/>
    <property type="evidence" value="ECO:0007669"/>
    <property type="project" value="InterPro"/>
</dbReference>
<evidence type="ECO:0000256" key="1">
    <source>
        <dbReference type="ARBA" id="ARBA00004123"/>
    </source>
</evidence>
<name>A0A068UGT2_COFCA</name>
<dbReference type="InterPro" id="IPR006447">
    <property type="entry name" value="Myb_dom_plants"/>
</dbReference>
<sequence>MSDFEDPFIARRALERGAFLYAKKPASLELVKCLWQYVVRERKQKGKEKENVQKKNEKKGKGKAEVIINGQEVMNGELGDLPNYTDSLSKRVWTSKLHAKFVDAINQLGEGGCFPSEILALMNVSGLTRMQVASHLQVSFQSALQRINILFDCYGN</sequence>